<reference evidence="1 2" key="1">
    <citation type="submission" date="2016-06" db="EMBL/GenBank/DDBJ databases">
        <authorList>
            <person name="Kjaerup R.B."/>
            <person name="Dalgaard T.S."/>
            <person name="Juul-Madsen H.R."/>
        </authorList>
    </citation>
    <scope>NUCLEOTIDE SEQUENCE [LARGE SCALE GENOMIC DNA]</scope>
    <source>
        <strain evidence="1 2">DSM 44871</strain>
    </source>
</reference>
<dbReference type="EMBL" id="FMCR01000002">
    <property type="protein sequence ID" value="SCE98055.1"/>
    <property type="molecule type" value="Genomic_DNA"/>
</dbReference>
<dbReference type="Gene3D" id="2.30.320.10">
    <property type="entry name" value="YwqG-like"/>
    <property type="match status" value="1"/>
</dbReference>
<accession>A0A1C4WP94</accession>
<protein>
    <recommendedName>
        <fullName evidence="3">DUF1963 domain-containing protein</fullName>
    </recommendedName>
</protein>
<dbReference type="Pfam" id="PF09234">
    <property type="entry name" value="DUF1963"/>
    <property type="match status" value="1"/>
</dbReference>
<proteinExistence type="predicted"/>
<evidence type="ECO:0000313" key="1">
    <source>
        <dbReference type="EMBL" id="SCE98055.1"/>
    </source>
</evidence>
<dbReference type="RefSeq" id="WP_091399893.1">
    <property type="nucleotide sequence ID" value="NZ_FMCR01000002.1"/>
</dbReference>
<evidence type="ECO:0008006" key="3">
    <source>
        <dbReference type="Google" id="ProtNLM"/>
    </source>
</evidence>
<gene>
    <name evidence="1" type="ORF">GA0070561_2893</name>
</gene>
<dbReference type="InterPro" id="IPR035948">
    <property type="entry name" value="YwqG-like_sf"/>
</dbReference>
<organism evidence="1 2">
    <name type="scientific">Micromonospora saelicesensis</name>
    <dbReference type="NCBI Taxonomy" id="285676"/>
    <lineage>
        <taxon>Bacteria</taxon>
        <taxon>Bacillati</taxon>
        <taxon>Actinomycetota</taxon>
        <taxon>Actinomycetes</taxon>
        <taxon>Micromonosporales</taxon>
        <taxon>Micromonosporaceae</taxon>
        <taxon>Micromonospora</taxon>
    </lineage>
</organism>
<dbReference type="SUPFAM" id="SSF103032">
    <property type="entry name" value="Hypothetical protein YwqG"/>
    <property type="match status" value="1"/>
</dbReference>
<dbReference type="InterPro" id="IPR015315">
    <property type="entry name" value="DUF1963"/>
</dbReference>
<evidence type="ECO:0000313" key="2">
    <source>
        <dbReference type="Proteomes" id="UP000198864"/>
    </source>
</evidence>
<dbReference type="AlphaFoldDB" id="A0A1C4WP94"/>
<dbReference type="Proteomes" id="UP000198864">
    <property type="component" value="Unassembled WGS sequence"/>
</dbReference>
<sequence>MDHQGQLRRAALALGIPDDEINRFTDHLRLSVRLGGGSGGAPVGQCGGLPRLPVGADWPTAGASPLPFIFSVDCAALPRVEGFGLPVDGSLLFFLAHEEDHLAGGTGDRRYARVVYVPGDTDTEVAEEPSIPNFVGEQYDLHARLGVELPPWIAKKDDDEDDEDEDDLSPFRQQLARDLERDLPHLDELRALADDLWPPDEGLASADIGGYADDEVIRSIAEQTLAGREKAGEIVVPVTQWYTHLEKEEHRLTNEWVSLARFSLADEFYYGSFVIRHDDLAAGRLDEALSVTEFSE</sequence>
<name>A0A1C4WP94_9ACTN</name>